<accession>W0BXZ1</accession>
<dbReference type="EMBL" id="CP002886">
    <property type="protein sequence ID" value="AEW72538.1"/>
    <property type="molecule type" value="Genomic_DNA"/>
</dbReference>
<dbReference type="Gene3D" id="3.40.50.150">
    <property type="entry name" value="Vaccinia Virus protein VP39"/>
    <property type="match status" value="1"/>
</dbReference>
<dbReference type="InterPro" id="IPR036390">
    <property type="entry name" value="WH_DNA-bd_sf"/>
</dbReference>
<keyword evidence="2 6" id="KW-0808">Transferase</keyword>
<evidence type="ECO:0000313" key="7">
    <source>
        <dbReference type="Proteomes" id="UP000007838"/>
    </source>
</evidence>
<evidence type="ECO:0000256" key="3">
    <source>
        <dbReference type="ARBA" id="ARBA00022691"/>
    </source>
</evidence>
<dbReference type="SUPFAM" id="SSF53335">
    <property type="entry name" value="S-adenosyl-L-methionine-dependent methyltransferases"/>
    <property type="match status" value="1"/>
</dbReference>
<evidence type="ECO:0000313" key="6">
    <source>
        <dbReference type="EMBL" id="AEW72538.1"/>
    </source>
</evidence>
<dbReference type="OrthoDB" id="9766840at2"/>
<dbReference type="HOGENOM" id="CLU_005533_12_0_6"/>
<keyword evidence="3" id="KW-0949">S-adenosyl-L-methionine</keyword>
<evidence type="ECO:0000256" key="1">
    <source>
        <dbReference type="ARBA" id="ARBA00022603"/>
    </source>
</evidence>
<dbReference type="eggNOG" id="COG1414">
    <property type="taxonomic scope" value="Bacteria"/>
</dbReference>
<dbReference type="Pfam" id="PF00891">
    <property type="entry name" value="Methyltransf_2"/>
    <property type="match status" value="1"/>
</dbReference>
<dbReference type="Pfam" id="PF08100">
    <property type="entry name" value="Dimerisation"/>
    <property type="match status" value="1"/>
</dbReference>
<accession>G8LDF1</accession>
<dbReference type="InterPro" id="IPR029063">
    <property type="entry name" value="SAM-dependent_MTases_sf"/>
</dbReference>
<dbReference type="InterPro" id="IPR001077">
    <property type="entry name" value="COMT_C"/>
</dbReference>
<dbReference type="RefSeq" id="WP_014169001.1">
    <property type="nucleotide sequence ID" value="NC_016514.1"/>
</dbReference>
<evidence type="ECO:0000256" key="2">
    <source>
        <dbReference type="ARBA" id="ARBA00022679"/>
    </source>
</evidence>
<dbReference type="PROSITE" id="PS51683">
    <property type="entry name" value="SAM_OMT_II"/>
    <property type="match status" value="1"/>
</dbReference>
<dbReference type="InterPro" id="IPR012967">
    <property type="entry name" value="COMT_dimerisation"/>
</dbReference>
<feature type="domain" description="O-methyltransferase dimerisation" evidence="5">
    <location>
        <begin position="24"/>
        <end position="96"/>
    </location>
</feature>
<gene>
    <name evidence="6" type="primary">dmpM</name>
    <name evidence="6" type="ORF">EcWSU1_01098</name>
</gene>
<name>G8LDF1_9ENTR</name>
<feature type="domain" description="O-methyltransferase C-terminal" evidence="4">
    <location>
        <begin position="126"/>
        <end position="321"/>
    </location>
</feature>
<dbReference type="KEGG" id="eec:EcWSU1_01098"/>
<dbReference type="Gene3D" id="1.10.10.10">
    <property type="entry name" value="Winged helix-like DNA-binding domain superfamily/Winged helix DNA-binding domain"/>
    <property type="match status" value="1"/>
</dbReference>
<dbReference type="GO" id="GO:0046983">
    <property type="term" value="F:protein dimerization activity"/>
    <property type="evidence" value="ECO:0007669"/>
    <property type="project" value="InterPro"/>
</dbReference>
<organism evidence="6 7">
    <name type="scientific">Enterobacter ludwigii</name>
    <dbReference type="NCBI Taxonomy" id="299767"/>
    <lineage>
        <taxon>Bacteria</taxon>
        <taxon>Pseudomonadati</taxon>
        <taxon>Pseudomonadota</taxon>
        <taxon>Gammaproteobacteria</taxon>
        <taxon>Enterobacterales</taxon>
        <taxon>Enterobacteriaceae</taxon>
        <taxon>Enterobacter</taxon>
        <taxon>Enterobacter cloacae complex</taxon>
    </lineage>
</organism>
<dbReference type="Proteomes" id="UP000007838">
    <property type="component" value="Chromosome"/>
</dbReference>
<dbReference type="PANTHER" id="PTHR43712">
    <property type="entry name" value="PUTATIVE (AFU_ORTHOLOGUE AFUA_4G14580)-RELATED"/>
    <property type="match status" value="1"/>
</dbReference>
<dbReference type="InterPro" id="IPR016461">
    <property type="entry name" value="COMT-like"/>
</dbReference>
<dbReference type="SUPFAM" id="SSF46785">
    <property type="entry name" value="Winged helix' DNA-binding domain"/>
    <property type="match status" value="1"/>
</dbReference>
<dbReference type="GO" id="GO:0008171">
    <property type="term" value="F:O-methyltransferase activity"/>
    <property type="evidence" value="ECO:0007669"/>
    <property type="project" value="InterPro"/>
</dbReference>
<dbReference type="PANTHER" id="PTHR43712:SF2">
    <property type="entry name" value="O-METHYLTRANSFERASE CICE"/>
    <property type="match status" value="1"/>
</dbReference>
<keyword evidence="1 6" id="KW-0489">Methyltransferase</keyword>
<evidence type="ECO:0000259" key="5">
    <source>
        <dbReference type="Pfam" id="PF08100"/>
    </source>
</evidence>
<dbReference type="PIRSF" id="PIRSF005739">
    <property type="entry name" value="O-mtase"/>
    <property type="match status" value="1"/>
</dbReference>
<sequence length="343" mass="38529">MTDKHIFSAQDCDHGIYLLEKSMSFMWAAALRSVTLLGVAEHLTSGPKSCDELADMLKLDAQALLRVMRILASGAVFKEFPEGYFSLTPAAHFLCKDHSHSLRSAILMLTDKTFWEPAGHLDRALKGEDVFSSLFGMPFYDYWTKEKHSRGEYDFHAGMSSMSTVENEIIADAYDFPHGATVADIAGGYGNLLLRVLRKDSSLRGILFDQSDILSKNVLHQLKDDTRWDTVSGSFFEKCPTADIYMLKYILMDWSDEKACQILSSCRRAMRADSKLLIIEPVIKDKDNEDGRYEIDMLLLASFDGGQARTEQALGKMLDGADLKISNIIHTHSYLSIVEAVIR</sequence>
<evidence type="ECO:0000259" key="4">
    <source>
        <dbReference type="Pfam" id="PF00891"/>
    </source>
</evidence>
<protein>
    <submittedName>
        <fullName evidence="6">O-demethylpuromycin-O-methyltransferase</fullName>
    </submittedName>
</protein>
<proteinExistence type="predicted"/>
<dbReference type="InterPro" id="IPR036388">
    <property type="entry name" value="WH-like_DNA-bd_sf"/>
</dbReference>
<reference evidence="6 7" key="1">
    <citation type="journal article" date="2011" name="Stand. Genomic Sci.">
        <title>Complete genome of the onion pathogen Enterobacter cloacae EcWSU1.</title>
        <authorList>
            <person name="Humann J.L."/>
            <person name="Wildung M."/>
            <person name="Cheng C.H."/>
            <person name="Lee T."/>
            <person name="Stewart J.E."/>
            <person name="Drew J.C."/>
            <person name="Triplett E.W."/>
            <person name="Main D."/>
            <person name="Schroeder B.K."/>
        </authorList>
    </citation>
    <scope>NUCLEOTIDE SEQUENCE [LARGE SCALE GENOMIC DNA]</scope>
    <source>
        <strain evidence="6 7">EcWSU1</strain>
    </source>
</reference>
<dbReference type="GO" id="GO:0032259">
    <property type="term" value="P:methylation"/>
    <property type="evidence" value="ECO:0007669"/>
    <property type="project" value="UniProtKB-KW"/>
</dbReference>
<dbReference type="AlphaFoldDB" id="G8LDF1"/>